<proteinExistence type="predicted"/>
<sequence length="1456" mass="160062">MSPAVIDLTSSPEPDESPGKAAFSALQNFGPRKQRSMGNRQSKGFSESVTPNSLQEWMPPRQQEVAHMVRYLSHVESEDQHPPVPDDARTELQRVREQRRALEVNGTQKRSTDANDGRLPTHQPSRPLAPGRQAPTLVEDESLAALLKQGSVNGNGYGDNAARQPDPLRRRTADSQAKLNESQRVDRVRKFDNFHSQQSNSKPQTLGLDDQPNGKNTGMRPPVSSARATNAARGLGRSDAPTAAATSGTGRVGHTHPKKDLHSSYLQPRTTFVDYAYDGIELRPFKRQRTDNLRKGQSHAPATAADGPTATAANGFPETHQTPPSAAALLRSSLRKQSGSVPPTKGSQSVIEGNEHLESPRPYIDVHVSHKRRSSTCFETKGVGQRIKTPDPLSSESSSEKATGSFTNTIRRTPSGGRFASITGLPLKSRISSNGTATKTKQPQRPSSSSTPRREDSESLLRPPLSTPVRQAPATAATGNHGIPYTPEEDALLIKLKEVDGLTWQDIVPHFKGRTYGSIQVRYSTKLKHRSKTVQQSHGFADLTSSTPKLLLTEEKTRSATPEESGPARRPRRKRNNESSVMAGFISWTDVKKQRHLEDIDDDASEAHCAEQLRDSQFSGERAFPKSVSRILRQRELGCNAGRSWRHSTRSIPDELKEHVFDDVGPRRFFKGTSSDVTCLAWAPDGERFAAGSIAITDERSMQYNKPCNLLLGDYSRSLLVELPEHHLPRPEVQTYTNVNSLNAMRETQDPRLFMTVASVQFSPDSQTLYSAGSDSKVRAYSVGRGVDQASCLYELEHPAPLDLLSVSNTGLLATACHQSADGSISVFDGQTQALSLSPSRINAETERAIYPSALRWGVAAQHTNLLLAGFSIDSVDEERDMAGETCLWDIRHGARIPVAAVTRNVFDVAWNPSPTSTSIAFAVASTPGSEKKNRGTRSVVQCFAPGQDAAAARVLELQCPAFDINDVVYCPHDDNLIATGATDGRVYVWDQRFADKSHMPLHILKHDDSLSVLDHYREREVADTGIRFLSWGATSSRLHSGSSDGVVKVWNPYRSTNDAHVKDIATFTSAVMSGSFSPDYRELLIGEDQGRINLLSVGHGDKSVRSMDRFELQSAPAPKAHTLDGRREGHRAARELLDTGQIKLKPMGSLPVRQAVQGSNYVGPCLRPTARQMSDAEVALTEATTRQNEVHSRAAMSLSPSSEAGRTLQEVDKHVEDTQQAFLRLQTRWDDADTLEPKASAMQLQFRRAEIDKRSTSERCRLDCNYIPASMEDAEVPDSHRSEGRIPSALWHAAQTDLATLTQDELVERGLTSKCISCNTPALKPKKGMPPLCQRCMNVRNGLTALCEKCSAPARPCADASPSSPTLCERCNFACFRCSRPASVKQGCVTCTSCQRTWKAGVLGYELLTCPQPVTALGGAVVKFTRSKQDGDDWEEYDLWGNHEREHYASLWQDK</sequence>
<evidence type="ECO:0000313" key="2">
    <source>
        <dbReference type="Proteomes" id="UP001281147"/>
    </source>
</evidence>
<dbReference type="Proteomes" id="UP001281147">
    <property type="component" value="Unassembled WGS sequence"/>
</dbReference>
<evidence type="ECO:0000313" key="1">
    <source>
        <dbReference type="EMBL" id="KAK3709587.1"/>
    </source>
</evidence>
<reference evidence="1" key="1">
    <citation type="submission" date="2023-07" db="EMBL/GenBank/DDBJ databases">
        <title>Black Yeasts Isolated from many extreme environments.</title>
        <authorList>
            <person name="Coleine C."/>
            <person name="Stajich J.E."/>
            <person name="Selbmann L."/>
        </authorList>
    </citation>
    <scope>NUCLEOTIDE SEQUENCE</scope>
    <source>
        <strain evidence="1">CCFEE 5714</strain>
    </source>
</reference>
<dbReference type="EMBL" id="JAUTXU010000091">
    <property type="protein sequence ID" value="KAK3709587.1"/>
    <property type="molecule type" value="Genomic_DNA"/>
</dbReference>
<protein>
    <submittedName>
        <fullName evidence="1">Uncharacterized protein</fullName>
    </submittedName>
</protein>
<name>A0ACC3N562_9PEZI</name>
<accession>A0ACC3N562</accession>
<gene>
    <name evidence="1" type="ORF">LTR37_010808</name>
</gene>
<organism evidence="1 2">
    <name type="scientific">Vermiconidia calcicola</name>
    <dbReference type="NCBI Taxonomy" id="1690605"/>
    <lineage>
        <taxon>Eukaryota</taxon>
        <taxon>Fungi</taxon>
        <taxon>Dikarya</taxon>
        <taxon>Ascomycota</taxon>
        <taxon>Pezizomycotina</taxon>
        <taxon>Dothideomycetes</taxon>
        <taxon>Dothideomycetidae</taxon>
        <taxon>Mycosphaerellales</taxon>
        <taxon>Extremaceae</taxon>
        <taxon>Vermiconidia</taxon>
    </lineage>
</organism>
<keyword evidence="2" id="KW-1185">Reference proteome</keyword>
<comment type="caution">
    <text evidence="1">The sequence shown here is derived from an EMBL/GenBank/DDBJ whole genome shotgun (WGS) entry which is preliminary data.</text>
</comment>